<proteinExistence type="predicted"/>
<gene>
    <name evidence="1" type="ORF">CTRU02_215528</name>
</gene>
<evidence type="ECO:0000313" key="2">
    <source>
        <dbReference type="Proteomes" id="UP000805649"/>
    </source>
</evidence>
<name>A0ACC3YCQ9_COLTU</name>
<reference evidence="1 2" key="1">
    <citation type="journal article" date="2020" name="Phytopathology">
        <title>Genome Sequence Resources of Colletotrichum truncatum, C. plurivorum, C. musicola, and C. sojae: Four Species Pathogenic to Soybean (Glycine max).</title>
        <authorList>
            <person name="Rogerio F."/>
            <person name="Boufleur T.R."/>
            <person name="Ciampi-Guillardi M."/>
            <person name="Sukno S.A."/>
            <person name="Thon M.R."/>
            <person name="Massola Junior N.S."/>
            <person name="Baroncelli R."/>
        </authorList>
    </citation>
    <scope>NUCLEOTIDE SEQUENCE [LARGE SCALE GENOMIC DNA]</scope>
    <source>
        <strain evidence="1 2">CMES1059</strain>
    </source>
</reference>
<keyword evidence="2" id="KW-1185">Reference proteome</keyword>
<dbReference type="EMBL" id="VUJX02000016">
    <property type="protein sequence ID" value="KAL0929629.1"/>
    <property type="molecule type" value="Genomic_DNA"/>
</dbReference>
<sequence>MVFKAAMLILMLDHPLGPPGQAKYPLIPTDVDTLPRAIESWFADAEEDLSEYDHGRSCVTLLVRFPGGFTTYMPDHAVLTCNIEKKTTEGMSTITIVL</sequence>
<accession>A0ACC3YCQ9</accession>
<evidence type="ECO:0000313" key="1">
    <source>
        <dbReference type="EMBL" id="KAL0929629.1"/>
    </source>
</evidence>
<protein>
    <submittedName>
        <fullName evidence="1">Uncharacterized protein</fullName>
    </submittedName>
</protein>
<organism evidence="1 2">
    <name type="scientific">Colletotrichum truncatum</name>
    <name type="common">Anthracnose fungus</name>
    <name type="synonym">Colletotrichum capsici</name>
    <dbReference type="NCBI Taxonomy" id="5467"/>
    <lineage>
        <taxon>Eukaryota</taxon>
        <taxon>Fungi</taxon>
        <taxon>Dikarya</taxon>
        <taxon>Ascomycota</taxon>
        <taxon>Pezizomycotina</taxon>
        <taxon>Sordariomycetes</taxon>
        <taxon>Hypocreomycetidae</taxon>
        <taxon>Glomerellales</taxon>
        <taxon>Glomerellaceae</taxon>
        <taxon>Colletotrichum</taxon>
        <taxon>Colletotrichum truncatum species complex</taxon>
    </lineage>
</organism>
<dbReference type="Proteomes" id="UP000805649">
    <property type="component" value="Unassembled WGS sequence"/>
</dbReference>
<comment type="caution">
    <text evidence="1">The sequence shown here is derived from an EMBL/GenBank/DDBJ whole genome shotgun (WGS) entry which is preliminary data.</text>
</comment>